<sequence>MKHKKKFGHIFWIVPVIVGCLVIGSVVAYAAMMVREEKVDLLQIGDLQTKVSEVFSEPITILPGTSIEKKVAVENTGTINQFVRIMVQPEIRLESSESTRLFPSKIGSEILLDLNSPYWKLGEDGYYYYLEALKPGRSNSTETLFKQVTLKKELGAEYHKATVSLLVKVEAINCTRYAYRDAWWQGIVPSNGELRVIDNQLANKAE</sequence>
<gene>
    <name evidence="2" type="ORF">UC7_00960</name>
</gene>
<accession>R3X111</accession>
<evidence type="ECO:0000256" key="1">
    <source>
        <dbReference type="SAM" id="Phobius"/>
    </source>
</evidence>
<evidence type="ECO:0008006" key="4">
    <source>
        <dbReference type="Google" id="ProtNLM"/>
    </source>
</evidence>
<dbReference type="PATRIC" id="fig|1158612.3.peg.944"/>
<dbReference type="STRING" id="317735.RU98_GL002763"/>
<dbReference type="PROSITE" id="PS51257">
    <property type="entry name" value="PROKAR_LIPOPROTEIN"/>
    <property type="match status" value="1"/>
</dbReference>
<dbReference type="AlphaFoldDB" id="R3X111"/>
<name>R3X111_9ENTE</name>
<keyword evidence="1" id="KW-1133">Transmembrane helix</keyword>
<feature type="transmembrane region" description="Helical" evidence="1">
    <location>
        <begin position="12"/>
        <end position="34"/>
    </location>
</feature>
<reference evidence="2 3" key="1">
    <citation type="submission" date="2013-02" db="EMBL/GenBank/DDBJ databases">
        <title>The Genome Sequence of Enterococcus caccae BAA-1240.</title>
        <authorList>
            <consortium name="The Broad Institute Genome Sequencing Platform"/>
            <consortium name="The Broad Institute Genome Sequencing Center for Infectious Disease"/>
            <person name="Earl A.M."/>
            <person name="Gilmore M.S."/>
            <person name="Lebreton F."/>
            <person name="Walker B."/>
            <person name="Young S.K."/>
            <person name="Zeng Q."/>
            <person name="Gargeya S."/>
            <person name="Fitzgerald M."/>
            <person name="Haas B."/>
            <person name="Abouelleil A."/>
            <person name="Alvarado L."/>
            <person name="Arachchi H.M."/>
            <person name="Berlin A.M."/>
            <person name="Chapman S.B."/>
            <person name="Dewar J."/>
            <person name="Goldberg J."/>
            <person name="Griggs A."/>
            <person name="Gujja S."/>
            <person name="Hansen M."/>
            <person name="Howarth C."/>
            <person name="Imamovic A."/>
            <person name="Larimer J."/>
            <person name="McCowan C."/>
            <person name="Murphy C."/>
            <person name="Neiman D."/>
            <person name="Pearson M."/>
            <person name="Priest M."/>
            <person name="Roberts A."/>
            <person name="Saif S."/>
            <person name="Shea T."/>
            <person name="Sisk P."/>
            <person name="Sykes S."/>
            <person name="Wortman J."/>
            <person name="Nusbaum C."/>
            <person name="Birren B."/>
        </authorList>
    </citation>
    <scope>NUCLEOTIDE SEQUENCE [LARGE SCALE GENOMIC DNA]</scope>
    <source>
        <strain evidence="2 3">ATCC BAA-1240</strain>
    </source>
</reference>
<organism evidence="2 3">
    <name type="scientific">Enterococcus caccae ATCC BAA-1240</name>
    <dbReference type="NCBI Taxonomy" id="1158612"/>
    <lineage>
        <taxon>Bacteria</taxon>
        <taxon>Bacillati</taxon>
        <taxon>Bacillota</taxon>
        <taxon>Bacilli</taxon>
        <taxon>Lactobacillales</taxon>
        <taxon>Enterococcaceae</taxon>
        <taxon>Enterococcus</taxon>
    </lineage>
</organism>
<dbReference type="eggNOG" id="ENOG5031UIH">
    <property type="taxonomic scope" value="Bacteria"/>
</dbReference>
<proteinExistence type="predicted"/>
<dbReference type="EMBL" id="AJAU01000011">
    <property type="protein sequence ID" value="EOL47710.1"/>
    <property type="molecule type" value="Genomic_DNA"/>
</dbReference>
<dbReference type="Proteomes" id="UP000013840">
    <property type="component" value="Unassembled WGS sequence"/>
</dbReference>
<keyword evidence="3" id="KW-1185">Reference proteome</keyword>
<evidence type="ECO:0000313" key="3">
    <source>
        <dbReference type="Proteomes" id="UP000013840"/>
    </source>
</evidence>
<comment type="caution">
    <text evidence="2">The sequence shown here is derived from an EMBL/GenBank/DDBJ whole genome shotgun (WGS) entry which is preliminary data.</text>
</comment>
<dbReference type="RefSeq" id="WP_010771109.1">
    <property type="nucleotide sequence ID" value="NZ_KB946333.1"/>
</dbReference>
<dbReference type="OrthoDB" id="2058406at2"/>
<protein>
    <recommendedName>
        <fullName evidence="4">Alternate signal-mediated exported protein</fullName>
    </recommendedName>
</protein>
<evidence type="ECO:0000313" key="2">
    <source>
        <dbReference type="EMBL" id="EOL47710.1"/>
    </source>
</evidence>
<keyword evidence="1" id="KW-0812">Transmembrane</keyword>
<keyword evidence="1" id="KW-0472">Membrane</keyword>